<sequence>MMQQVIGSNAKISERVDAHDSAIKNIEMQMGQISMSLNNRPHGTLPADTQVNPKDQVPKQLMAVSLRNGRDLDVEQERDREASEAETLILVPIELDESTKLTEVTVQPAQEEGSIQIETEKEAEIVNIPLIDALKEMPGYAKMMKDLMSRKFDFQDLATVTLTQTCSVVVTRPIAEKLSDPGSFTIPCTIGDFAFTKALTVKRPSGILDDVLIQVRKFVFPTDFVILDCKVDEEIPIILGRPLLAAGRALIDCETGELKMRLNDEEITFNVHKSMRRPSEFANCSFIDVVEVIVETDDELLTIEDPLATCLMNFDEVNEEELVRLVMSLEGRGFWDRTLEFEPLHLENREAPPAKPSIEEPPKLELNPLPAHLRYLKSARLLLGGPWQT</sequence>
<dbReference type="PANTHER" id="PTHR33067">
    <property type="entry name" value="RNA-DIRECTED DNA POLYMERASE-RELATED"/>
    <property type="match status" value="1"/>
</dbReference>
<organism evidence="1">
    <name type="scientific">Nicotiana tabacum</name>
    <name type="common">Common tobacco</name>
    <dbReference type="NCBI Taxonomy" id="4097"/>
    <lineage>
        <taxon>Eukaryota</taxon>
        <taxon>Viridiplantae</taxon>
        <taxon>Streptophyta</taxon>
        <taxon>Embryophyta</taxon>
        <taxon>Tracheophyta</taxon>
        <taxon>Spermatophyta</taxon>
        <taxon>Magnoliopsida</taxon>
        <taxon>eudicotyledons</taxon>
        <taxon>Gunneridae</taxon>
        <taxon>Pentapetalae</taxon>
        <taxon>asterids</taxon>
        <taxon>lamiids</taxon>
        <taxon>Solanales</taxon>
        <taxon>Solanaceae</taxon>
        <taxon>Nicotianoideae</taxon>
        <taxon>Nicotianeae</taxon>
        <taxon>Nicotiana</taxon>
    </lineage>
</organism>
<dbReference type="PaxDb" id="4097-A0A1S3Z6C6"/>
<evidence type="ECO:0000313" key="1">
    <source>
        <dbReference type="RefSeq" id="XP_016459904.1"/>
    </source>
</evidence>
<accession>A0A1S3Z6C6</accession>
<protein>
    <submittedName>
        <fullName evidence="1">Uncharacterized protein</fullName>
    </submittedName>
</protein>
<name>A0A1S3Z6C6_TOBAC</name>
<dbReference type="InterPro" id="IPR021109">
    <property type="entry name" value="Peptidase_aspartic_dom_sf"/>
</dbReference>
<dbReference type="Gene3D" id="2.40.70.10">
    <property type="entry name" value="Acid Proteases"/>
    <property type="match status" value="1"/>
</dbReference>
<dbReference type="AlphaFoldDB" id="A0A1S3Z6C6"/>
<dbReference type="RefSeq" id="XP_016459904.1">
    <property type="nucleotide sequence ID" value="XM_016604418.1"/>
</dbReference>
<reference evidence="1" key="1">
    <citation type="submission" date="2025-08" db="UniProtKB">
        <authorList>
            <consortium name="RefSeq"/>
        </authorList>
    </citation>
    <scope>IDENTIFICATION</scope>
</reference>
<dbReference type="KEGG" id="nta:107783450"/>
<proteinExistence type="predicted"/>
<gene>
    <name evidence="1" type="primary">LOC107783450</name>
</gene>
<dbReference type="PANTHER" id="PTHR33067:SF9">
    <property type="entry name" value="RNA-DIRECTED DNA POLYMERASE"/>
    <property type="match status" value="1"/>
</dbReference>